<dbReference type="InterPro" id="IPR056501">
    <property type="entry name" value="NAD-bd_HRPKS_sdrA"/>
</dbReference>
<evidence type="ECO:0000256" key="3">
    <source>
        <dbReference type="ARBA" id="ARBA00022679"/>
    </source>
</evidence>
<dbReference type="GO" id="GO:0030639">
    <property type="term" value="P:polyketide biosynthetic process"/>
    <property type="evidence" value="ECO:0007669"/>
    <property type="project" value="UniProtKB-ARBA"/>
</dbReference>
<dbReference type="InterPro" id="IPR016035">
    <property type="entry name" value="Acyl_Trfase/lysoPLipase"/>
</dbReference>
<dbReference type="FunFam" id="3.40.50.720:FF:000209">
    <property type="entry name" value="Polyketide synthase Pks12"/>
    <property type="match status" value="1"/>
</dbReference>
<dbReference type="InterPro" id="IPR014043">
    <property type="entry name" value="Acyl_transferase_dom"/>
</dbReference>
<organism evidence="12 13">
    <name type="scientific">Ramalina farinacea</name>
    <dbReference type="NCBI Taxonomy" id="258253"/>
    <lineage>
        <taxon>Eukaryota</taxon>
        <taxon>Fungi</taxon>
        <taxon>Dikarya</taxon>
        <taxon>Ascomycota</taxon>
        <taxon>Pezizomycotina</taxon>
        <taxon>Lecanoromycetes</taxon>
        <taxon>OSLEUM clade</taxon>
        <taxon>Lecanoromycetidae</taxon>
        <taxon>Lecanorales</taxon>
        <taxon>Lecanorineae</taxon>
        <taxon>Ramalinaceae</taxon>
        <taxon>Ramalina</taxon>
    </lineage>
</organism>
<dbReference type="CDD" id="cd02440">
    <property type="entry name" value="AdoMet_MTases"/>
    <property type="match status" value="1"/>
</dbReference>
<dbReference type="InterPro" id="IPR013968">
    <property type="entry name" value="PKS_KR"/>
</dbReference>
<evidence type="ECO:0000256" key="1">
    <source>
        <dbReference type="ARBA" id="ARBA00022450"/>
    </source>
</evidence>
<feature type="active site" description="Proton acceptor; for dehydratase activity" evidence="8">
    <location>
        <position position="1012"/>
    </location>
</feature>
<dbReference type="InterPro" id="IPR032821">
    <property type="entry name" value="PKS_assoc"/>
</dbReference>
<dbReference type="SUPFAM" id="SSF55048">
    <property type="entry name" value="Probable ACP-binding domain of malonyl-CoA ACP transacylase"/>
    <property type="match status" value="1"/>
</dbReference>
<keyword evidence="5" id="KW-0560">Oxidoreductase</keyword>
<keyword evidence="1" id="KW-0596">Phosphopantetheine</keyword>
<comment type="caution">
    <text evidence="12">The sequence shown here is derived from an EMBL/GenBank/DDBJ whole genome shotgun (WGS) entry which is preliminary data.</text>
</comment>
<dbReference type="Pfam" id="PF21089">
    <property type="entry name" value="PKS_DH_N"/>
    <property type="match status" value="1"/>
</dbReference>
<dbReference type="InterPro" id="IPR014030">
    <property type="entry name" value="Ketoacyl_synth_N"/>
</dbReference>
<dbReference type="CDD" id="cd00833">
    <property type="entry name" value="PKS"/>
    <property type="match status" value="1"/>
</dbReference>
<dbReference type="EMBL" id="JAPUFD010000026">
    <property type="protein sequence ID" value="MDI1493417.1"/>
    <property type="molecule type" value="Genomic_DNA"/>
</dbReference>
<dbReference type="PANTHER" id="PTHR43775">
    <property type="entry name" value="FATTY ACID SYNTHASE"/>
    <property type="match status" value="1"/>
</dbReference>
<evidence type="ECO:0000256" key="4">
    <source>
        <dbReference type="ARBA" id="ARBA00022857"/>
    </source>
</evidence>
<dbReference type="PROSITE" id="PS00012">
    <property type="entry name" value="PHOSPHOPANTETHEINE"/>
    <property type="match status" value="1"/>
</dbReference>
<dbReference type="InterPro" id="IPR020841">
    <property type="entry name" value="PKS_Beta-ketoAc_synthase_dom"/>
</dbReference>
<dbReference type="Gene3D" id="3.40.50.150">
    <property type="entry name" value="Vaccinia Virus protein VP39"/>
    <property type="match status" value="1"/>
</dbReference>
<dbReference type="InterPro" id="IPR020806">
    <property type="entry name" value="PKS_PP-bd"/>
</dbReference>
<dbReference type="InterPro" id="IPR042104">
    <property type="entry name" value="PKS_dehydratase_sf"/>
</dbReference>
<proteinExistence type="predicted"/>
<dbReference type="PANTHER" id="PTHR43775:SF29">
    <property type="entry name" value="ASPERFURANONE POLYKETIDE SYNTHASE AFOG-RELATED"/>
    <property type="match status" value="1"/>
</dbReference>
<dbReference type="InterPro" id="IPR020843">
    <property type="entry name" value="ER"/>
</dbReference>
<dbReference type="InterPro" id="IPR009081">
    <property type="entry name" value="PP-bd_ACP"/>
</dbReference>
<dbReference type="InterPro" id="IPR049551">
    <property type="entry name" value="PKS_DH_C"/>
</dbReference>
<dbReference type="InterPro" id="IPR013217">
    <property type="entry name" value="Methyltransf_12"/>
</dbReference>
<dbReference type="Pfam" id="PF23114">
    <property type="entry name" value="NAD-bd_HRPKS_sdrA"/>
    <property type="match status" value="1"/>
</dbReference>
<dbReference type="Pfam" id="PF16197">
    <property type="entry name" value="KAsynt_C_assoc"/>
    <property type="match status" value="1"/>
</dbReference>
<evidence type="ECO:0000313" key="13">
    <source>
        <dbReference type="Proteomes" id="UP001161017"/>
    </source>
</evidence>
<dbReference type="InterPro" id="IPR057326">
    <property type="entry name" value="KR_dom"/>
</dbReference>
<evidence type="ECO:0000259" key="11">
    <source>
        <dbReference type="PROSITE" id="PS52019"/>
    </source>
</evidence>
<evidence type="ECO:0000256" key="2">
    <source>
        <dbReference type="ARBA" id="ARBA00022553"/>
    </source>
</evidence>
<feature type="active site" description="Proton donor; for dehydratase activity" evidence="8">
    <location>
        <position position="1195"/>
    </location>
</feature>
<keyword evidence="7" id="KW-0012">Acyltransferase</keyword>
<dbReference type="Pfam" id="PF02801">
    <property type="entry name" value="Ketoacyl-synt_C"/>
    <property type="match status" value="1"/>
</dbReference>
<dbReference type="Gene3D" id="3.40.366.10">
    <property type="entry name" value="Malonyl-Coenzyme A Acyl Carrier Protein, domain 2"/>
    <property type="match status" value="1"/>
</dbReference>
<dbReference type="InterPro" id="IPR016036">
    <property type="entry name" value="Malonyl_transacylase_ACP-bd"/>
</dbReference>
<keyword evidence="3" id="KW-0808">Transferase</keyword>
<dbReference type="SMART" id="SM00825">
    <property type="entry name" value="PKS_KS"/>
    <property type="match status" value="1"/>
</dbReference>
<dbReference type="GO" id="GO:0031177">
    <property type="term" value="F:phosphopantetheine binding"/>
    <property type="evidence" value="ECO:0007669"/>
    <property type="project" value="InterPro"/>
</dbReference>
<feature type="domain" description="Ketosynthase family 3 (KS3)" evidence="10">
    <location>
        <begin position="16"/>
        <end position="459"/>
    </location>
</feature>
<dbReference type="Pfam" id="PF08659">
    <property type="entry name" value="KR"/>
    <property type="match status" value="1"/>
</dbReference>
<dbReference type="SMART" id="SM00822">
    <property type="entry name" value="PKS_KR"/>
    <property type="match status" value="1"/>
</dbReference>
<dbReference type="InterPro" id="IPR049552">
    <property type="entry name" value="PKS_DH_N"/>
</dbReference>
<keyword evidence="6" id="KW-0511">Multifunctional enzyme</keyword>
<dbReference type="SUPFAM" id="SSF50129">
    <property type="entry name" value="GroES-like"/>
    <property type="match status" value="1"/>
</dbReference>
<dbReference type="Pfam" id="PF13602">
    <property type="entry name" value="ADH_zinc_N_2"/>
    <property type="match status" value="1"/>
</dbReference>
<evidence type="ECO:0000256" key="8">
    <source>
        <dbReference type="PROSITE-ProRule" id="PRU01363"/>
    </source>
</evidence>
<dbReference type="InterPro" id="IPR001227">
    <property type="entry name" value="Ac_transferase_dom_sf"/>
</dbReference>
<dbReference type="SMART" id="SM00823">
    <property type="entry name" value="PKS_PP"/>
    <property type="match status" value="1"/>
</dbReference>
<dbReference type="SUPFAM" id="SSF51735">
    <property type="entry name" value="NAD(P)-binding Rossmann-fold domains"/>
    <property type="match status" value="2"/>
</dbReference>
<feature type="domain" description="Carrier" evidence="9">
    <location>
        <begin position="2522"/>
        <end position="2599"/>
    </location>
</feature>
<dbReference type="Pfam" id="PF14765">
    <property type="entry name" value="PS-DH"/>
    <property type="match status" value="1"/>
</dbReference>
<dbReference type="Pfam" id="PF08240">
    <property type="entry name" value="ADH_N"/>
    <property type="match status" value="1"/>
</dbReference>
<name>A0AA43QW59_9LECA</name>
<dbReference type="SUPFAM" id="SSF47336">
    <property type="entry name" value="ACP-like"/>
    <property type="match status" value="1"/>
</dbReference>
<protein>
    <submittedName>
        <fullName evidence="12">Type I Iterative PKS</fullName>
    </submittedName>
</protein>
<keyword evidence="13" id="KW-1185">Reference proteome</keyword>
<dbReference type="PROSITE" id="PS52004">
    <property type="entry name" value="KS3_2"/>
    <property type="match status" value="1"/>
</dbReference>
<dbReference type="Pfam" id="PF23297">
    <property type="entry name" value="ACP_SdgA_C"/>
    <property type="match status" value="1"/>
</dbReference>
<dbReference type="InterPro" id="IPR014031">
    <property type="entry name" value="Ketoacyl_synth_C"/>
</dbReference>
<dbReference type="GO" id="GO:1901336">
    <property type="term" value="P:lactone biosynthetic process"/>
    <property type="evidence" value="ECO:0007669"/>
    <property type="project" value="UniProtKB-ARBA"/>
</dbReference>
<dbReference type="Pfam" id="PF08242">
    <property type="entry name" value="Methyltransf_12"/>
    <property type="match status" value="1"/>
</dbReference>
<dbReference type="SMART" id="SM00826">
    <property type="entry name" value="PKS_DH"/>
    <property type="match status" value="1"/>
</dbReference>
<dbReference type="Gene3D" id="3.10.129.110">
    <property type="entry name" value="Polyketide synthase dehydratase"/>
    <property type="match status" value="1"/>
</dbReference>
<feature type="region of interest" description="N-terminal hotdog fold" evidence="8">
    <location>
        <begin position="980"/>
        <end position="1116"/>
    </location>
</feature>
<dbReference type="InterPro" id="IPR011032">
    <property type="entry name" value="GroES-like_sf"/>
</dbReference>
<dbReference type="Proteomes" id="UP001161017">
    <property type="component" value="Unassembled WGS sequence"/>
</dbReference>
<dbReference type="InterPro" id="IPR036291">
    <property type="entry name" value="NAD(P)-bd_dom_sf"/>
</dbReference>
<dbReference type="PROSITE" id="PS52019">
    <property type="entry name" value="PKS_MFAS_DH"/>
    <property type="match status" value="1"/>
</dbReference>
<dbReference type="SUPFAM" id="SSF53901">
    <property type="entry name" value="Thiolase-like"/>
    <property type="match status" value="1"/>
</dbReference>
<dbReference type="InterPro" id="IPR016039">
    <property type="entry name" value="Thiolase-like"/>
</dbReference>
<sequence length="2611" mass="283506">MMGSVDNTPSHPEWATEPIAIIGLSCKFAGDASNAENLWTMLAEGRNAWSELLESRFHAKGAYHPNNEKLSTTHVKGAHFIQEDVGLFDAAFFNYSGETAAAVDPQYRSQLESTYEALENAGLPLSKVTGSNTSVYAGVFTHDYHDGLMRDGDKLPRFLPIGTLSAMASNRISHFFDLKAASMTVDTGCSTALVALHQAVLGLRAREADMSIVSGCNLMLAPDLFKVFSSLGMLSPDGKSYAFDSRANGYGRGEGVATIVIKRLRYVSLGLLTCQGLPKDSDALEAGDPVRAVIRETYLNQDGKTETITSPSQPAQVELMRECYRRAGLSPNGTQYFEAHGTGTPTGDPIEARSIAAVFGPHTNRTEPLLIGSVKSNIGHTEAASGLAGLIKAVLAMEKGQIPPSINYKKPNPKIQLDEWGLKVATKLQAWPTTGSEPRRASINNFGYGGTNSHVILEDATPYLPGSERMSIANGVNGVNGHSLAEERKSEVLVFFGRDEQACQRTVSGVGEYLQRHRRTETPAKLIQDLSWTLSQHRTRFSLGWMSAHVVQYSESDLTVAIQSLEASPFKPTRLPSTAPRIGMVFTGQGAQWHAMARELIAPFPVFQASLEEAAGYLRDFGANWSLTEELMRDAATTRVNTTALSIPICVAVQIALVRLLETWGIKPTAATSHSSGEIAAAYAVGALSLRQAMAASFYRATMAADMSLRKESHKGAMVAVGVGRTGAQAYLDRLSSESGRAVTACINSPSSVTIAGDEKAVQAVLDMANEDGVFARRLKVDTAYHSHHMMPIAEPYRQALHVAFANGAGIERNKKLDVVFSSPVTGGRITHSKQLADPEHWVGSLLQPVQFVDAFTDMVLGNPDESGSNIDIVLEVGPHTALGGPIKEVLSQPDFGSLDVPYVGCLIRNEDAHDCMLNMAATLIRKGYQVDLAHLRSSAPGYKPRALTDLPSYPWNHSIKHWSESRSSVAYRQRDQEPHHLLGMPVPGANPDAATWRQIVRVSDTPWLRDHVVQGNILYPGAGYLCLAIEAMKQLANQNTETLATGFRLRDVEISQALVVPDTTDGIELQTVLSSVSTKEIGIRGWKRFAISSVTADSRWTQHAEGLVTADFDMSENEIATTPVDDSGYRRRIDPEDMWSSLRSLDLNHGPLFQNTTSIVQDGGAKDTRRCVTEIQVADCDSQEEHVLHPTTLDSVFISSYATLPGAGAEDDSPRVPRSIQKLWISSDMATRPGHAFVCDTKMPHMDAQTYLANITVANGSKGSKPVLTMEGLVCQSLGPSATASRQEKEQPWNKELCAGIRWAPDLGLSMGLPGASRAAKEKLSPAQEMTSDDIDVLMGLRRVCVYFCHDTLQALTDQDVANLEWHHVKFHGWMKDTVDLAASRRLGPDSETWTCDSPQERERHIALVAGQSVDGEMICLLGPRLLQILRGEQPPLQVMMENRLLYKYYANAFHLGRAFAQFQSLMRVVAHKNPRARVLEIGGGTGGATRYAMQTLGGQEEGGPFIDSWHFTDISSGFFEAARSEFSAHSSFLDMRFDKFDVEQDPTAQGFELESYDVVVACQVLHATKSMDRTMAHVRSLMKPGASLLLMETTQDCVDLQFIFGLVPGWWLSEEPERKSSPSLSPPMWQRVLKGAGFSGIDVELRDYESREDLYSISNMLSSVPTQPSKLAGDNIFVVISDKAPPPTVWLNFLRESIANAVGGPLPDVQTLEFATRPYHDQLCIFVGELDQPLLHNLDSTALKGIKAMATNCCGLLWVTRGGAVECTNPEMALVSGFLRVLRSEYVGRSFLTLDLDPKEPVWSQYGALGIVHVMKNGFGSRESIASTVADSEFALRDGLIHVPRIYKDVSRNKMLSPDPTQWADPESISKATLFQPQRPLRLQVGIPGLLDTLAFDDDEHYEDYANTDTVEIEPHAYGLNFRDVMVAMGQLRERVMGLECAGIVTRVGDEASAQGFAVGDRVMALILGPFGSRARVHWQGVAHVPEGMGLNDAASLPMIFSTAYVSLIDIVRLRPGQSILIHAAAGGVGQAAIMLAKDYLGAEVYVTVGSQEKRELLMSEYNIPSDRIFSSRDASFAPAILAATGGRGVDMVLNSLAGPLLQASFDVLATFGHLVEIGKRDLEGNSLLDMGTFSRVASYTSLDMMSLLRERASDANRVLNEVARLAEQGVIRPIHPVHVYPMHQVSKAFRLLQTGKLTGKIVLTIPPGEEVKVLPGVPRPKLDSDASYLLVGGVGGLGRSIAHWMVDHGARNLILLSRSAGDMQKTGPFIACLRDAGCRVVAISCDVSSSDDLARALRTCEVQEQLPAIRGIVQGAMVLQDSILEQMTLDDWQTAIGPKVTASWNLHSHFSQRDTLDFFVMLSSLSGILGWASQANYAAGGSYQDALARWRCSQGLPAVSLDLGMVKGVGYVAEDLAVLNRVRKSGQSLALSDDVVMKAIGTAILHPLAQGQVLLGLNSGPGSQWDPATKSSMGRDGRFTPLRYRQSTGASGPATQGDHADAHTQPLAIRLQQAGSTDEASHLIGDAIARTLAEIFMIPAAEIDLAKPLALYGVDSLVAVELRNMLMLQAAADVSIFTILQSVSLAALAGDTVAKSTHVVSNREVAVQ</sequence>
<dbReference type="InterPro" id="IPR020807">
    <property type="entry name" value="PKS_DH"/>
</dbReference>
<dbReference type="SMART" id="SM00827">
    <property type="entry name" value="PKS_AT"/>
    <property type="match status" value="1"/>
</dbReference>
<dbReference type="PROSITE" id="PS50075">
    <property type="entry name" value="CARRIER"/>
    <property type="match status" value="1"/>
</dbReference>
<evidence type="ECO:0000256" key="6">
    <source>
        <dbReference type="ARBA" id="ARBA00023268"/>
    </source>
</evidence>
<dbReference type="GO" id="GO:0004312">
    <property type="term" value="F:fatty acid synthase activity"/>
    <property type="evidence" value="ECO:0007669"/>
    <property type="project" value="TreeGrafter"/>
</dbReference>
<feature type="domain" description="PKS/mFAS DH" evidence="11">
    <location>
        <begin position="980"/>
        <end position="1285"/>
    </location>
</feature>
<reference evidence="12" key="1">
    <citation type="journal article" date="2023" name="Genome Biol. Evol.">
        <title>First Whole Genome Sequence and Flow Cytometry Genome Size Data for the Lichen-Forming Fungus Ramalina farinacea (Ascomycota).</title>
        <authorList>
            <person name="Llewellyn T."/>
            <person name="Mian S."/>
            <person name="Hill R."/>
            <person name="Leitch I.J."/>
            <person name="Gaya E."/>
        </authorList>
    </citation>
    <scope>NUCLEOTIDE SEQUENCE</scope>
    <source>
        <strain evidence="12">LIQ254RAFAR</strain>
    </source>
</reference>
<evidence type="ECO:0000256" key="5">
    <source>
        <dbReference type="ARBA" id="ARBA00023002"/>
    </source>
</evidence>
<dbReference type="SUPFAM" id="SSF53335">
    <property type="entry name" value="S-adenosyl-L-methionine-dependent methyltransferases"/>
    <property type="match status" value="1"/>
</dbReference>
<evidence type="ECO:0000313" key="12">
    <source>
        <dbReference type="EMBL" id="MDI1493417.1"/>
    </source>
</evidence>
<accession>A0AA43QW59</accession>
<dbReference type="InterPro" id="IPR049900">
    <property type="entry name" value="PKS_mFAS_DH"/>
</dbReference>
<keyword evidence="4" id="KW-0521">NADP</keyword>
<dbReference type="Gene3D" id="3.40.47.10">
    <property type="match status" value="1"/>
</dbReference>
<gene>
    <name evidence="12" type="ORF">OHK93_005206</name>
</gene>
<evidence type="ECO:0000256" key="7">
    <source>
        <dbReference type="ARBA" id="ARBA00023315"/>
    </source>
</evidence>
<dbReference type="GO" id="GO:0006633">
    <property type="term" value="P:fatty acid biosynthetic process"/>
    <property type="evidence" value="ECO:0007669"/>
    <property type="project" value="TreeGrafter"/>
</dbReference>
<dbReference type="SUPFAM" id="SSF52151">
    <property type="entry name" value="FabD/lysophospholipase-like"/>
    <property type="match status" value="1"/>
</dbReference>
<dbReference type="InterPro" id="IPR050091">
    <property type="entry name" value="PKS_NRPS_Biosynth_Enz"/>
</dbReference>
<dbReference type="InterPro" id="IPR006162">
    <property type="entry name" value="Ppantetheine_attach_site"/>
</dbReference>
<dbReference type="CDD" id="cd05195">
    <property type="entry name" value="enoyl_red"/>
    <property type="match status" value="1"/>
</dbReference>
<dbReference type="Pfam" id="PF00109">
    <property type="entry name" value="ketoacyl-synt"/>
    <property type="match status" value="1"/>
</dbReference>
<dbReference type="InterPro" id="IPR036736">
    <property type="entry name" value="ACP-like_sf"/>
</dbReference>
<dbReference type="InterPro" id="IPR029063">
    <property type="entry name" value="SAM-dependent_MTases_sf"/>
</dbReference>
<evidence type="ECO:0000259" key="9">
    <source>
        <dbReference type="PROSITE" id="PS50075"/>
    </source>
</evidence>
<dbReference type="GO" id="GO:0016491">
    <property type="term" value="F:oxidoreductase activity"/>
    <property type="evidence" value="ECO:0007669"/>
    <property type="project" value="UniProtKB-KW"/>
</dbReference>
<dbReference type="Pfam" id="PF00698">
    <property type="entry name" value="Acyl_transf_1"/>
    <property type="match status" value="1"/>
</dbReference>
<dbReference type="SMART" id="SM00829">
    <property type="entry name" value="PKS_ER"/>
    <property type="match status" value="1"/>
</dbReference>
<keyword evidence="2" id="KW-0597">Phosphoprotein</keyword>
<dbReference type="Gene3D" id="1.10.1200.10">
    <property type="entry name" value="ACP-like"/>
    <property type="match status" value="1"/>
</dbReference>
<dbReference type="FunFam" id="3.40.366.10:FF:000002">
    <property type="entry name" value="Probable polyketide synthase 2"/>
    <property type="match status" value="1"/>
</dbReference>
<evidence type="ECO:0000259" key="10">
    <source>
        <dbReference type="PROSITE" id="PS52004"/>
    </source>
</evidence>
<feature type="region of interest" description="C-terminal hotdog fold" evidence="8">
    <location>
        <begin position="1130"/>
        <end position="1285"/>
    </location>
</feature>
<dbReference type="Gene3D" id="3.90.180.10">
    <property type="entry name" value="Medium-chain alcohol dehydrogenases, catalytic domain"/>
    <property type="match status" value="1"/>
</dbReference>
<dbReference type="Gene3D" id="3.40.50.720">
    <property type="entry name" value="NAD(P)-binding Rossmann-like Domain"/>
    <property type="match status" value="2"/>
</dbReference>
<dbReference type="InterPro" id="IPR013154">
    <property type="entry name" value="ADH-like_N"/>
</dbReference>